<feature type="transmembrane region" description="Helical" evidence="1">
    <location>
        <begin position="36"/>
        <end position="56"/>
    </location>
</feature>
<feature type="transmembrane region" description="Helical" evidence="1">
    <location>
        <begin position="6"/>
        <end position="24"/>
    </location>
</feature>
<gene>
    <name evidence="2" type="ORF">HGR_12417</name>
</gene>
<evidence type="ECO:0000313" key="3">
    <source>
        <dbReference type="Proteomes" id="UP000016368"/>
    </source>
</evidence>
<accession>F3KVJ6</accession>
<dbReference type="OrthoDB" id="8595906at2"/>
<proteinExistence type="predicted"/>
<sequence>MGSFSIWHWLIVLMYIVVIQWPLWRIAKKAGYPGALSLLLLIPLVNFVAIWAFAIVKWPVEKRAD</sequence>
<dbReference type="Proteomes" id="UP000016368">
    <property type="component" value="Unassembled WGS sequence"/>
</dbReference>
<dbReference type="EMBL" id="AEGR01000078">
    <property type="protein sequence ID" value="EGI76179.1"/>
    <property type="molecule type" value="Genomic_DNA"/>
</dbReference>
<dbReference type="STRING" id="887062.HGR_12417"/>
<keyword evidence="1" id="KW-0472">Membrane</keyword>
<evidence type="ECO:0000256" key="1">
    <source>
        <dbReference type="SAM" id="Phobius"/>
    </source>
</evidence>
<protein>
    <recommendedName>
        <fullName evidence="4">Transmembrane protein</fullName>
    </recommendedName>
</protein>
<reference evidence="2 3" key="1">
    <citation type="journal article" date="2011" name="EMBO J.">
        <title>Structural diversity of bacterial flagellar motors.</title>
        <authorList>
            <person name="Chen S."/>
            <person name="Beeby M."/>
            <person name="Murphy G.E."/>
            <person name="Leadbetter J.R."/>
            <person name="Hendrixson D.R."/>
            <person name="Briegel A."/>
            <person name="Li Z."/>
            <person name="Shi J."/>
            <person name="Tocheva E.I."/>
            <person name="Muller A."/>
            <person name="Dobro M.J."/>
            <person name="Jensen G.J."/>
        </authorList>
    </citation>
    <scope>NUCLEOTIDE SEQUENCE [LARGE SCALE GENOMIC DNA]</scope>
    <source>
        <strain evidence="2 3">ATCC 19624</strain>
    </source>
</reference>
<dbReference type="eggNOG" id="ENOG50339J3">
    <property type="taxonomic scope" value="Bacteria"/>
</dbReference>
<name>F3KVJ6_9BURK</name>
<organism evidence="2 3">
    <name type="scientific">Hylemonella gracilis ATCC 19624</name>
    <dbReference type="NCBI Taxonomy" id="887062"/>
    <lineage>
        <taxon>Bacteria</taxon>
        <taxon>Pseudomonadati</taxon>
        <taxon>Pseudomonadota</taxon>
        <taxon>Betaproteobacteria</taxon>
        <taxon>Burkholderiales</taxon>
        <taxon>Comamonadaceae</taxon>
        <taxon>Hylemonella</taxon>
    </lineage>
</organism>
<keyword evidence="1" id="KW-1133">Transmembrane helix</keyword>
<evidence type="ECO:0008006" key="4">
    <source>
        <dbReference type="Google" id="ProtNLM"/>
    </source>
</evidence>
<dbReference type="AlphaFoldDB" id="F3KVJ6"/>
<keyword evidence="1" id="KW-0812">Transmembrane</keyword>
<keyword evidence="3" id="KW-1185">Reference proteome</keyword>
<comment type="caution">
    <text evidence="2">The sequence shown here is derived from an EMBL/GenBank/DDBJ whole genome shotgun (WGS) entry which is preliminary data.</text>
</comment>
<evidence type="ECO:0000313" key="2">
    <source>
        <dbReference type="EMBL" id="EGI76179.1"/>
    </source>
</evidence>